<proteinExistence type="inferred from homology"/>
<sequence length="109" mass="12825">MTKAYLDNYKKRYIRIQKILIARFGGRGLETEVKFNELTIVLSKSILLKVINFLKDDKDFQFKQLIDICGVDYPNRLDRFEIVYHLLSLSLNQRIRVKLSVKDGDMVPS</sequence>
<protein>
    <recommendedName>
        <fullName evidence="2">NADH:ubiquinone oxidoreductase 30kDa subunit domain-containing protein</fullName>
    </recommendedName>
</protein>
<feature type="non-terminal residue" evidence="3">
    <location>
        <position position="109"/>
    </location>
</feature>
<name>A0A383CSZ2_9ZZZZ</name>
<accession>A0A383CSZ2</accession>
<organism evidence="3">
    <name type="scientific">marine metagenome</name>
    <dbReference type="NCBI Taxonomy" id="408172"/>
    <lineage>
        <taxon>unclassified sequences</taxon>
        <taxon>metagenomes</taxon>
        <taxon>ecological metagenomes</taxon>
    </lineage>
</organism>
<dbReference type="InterPro" id="IPR037232">
    <property type="entry name" value="NADH_quin_OxRdtase_su_C/D-like"/>
</dbReference>
<dbReference type="GO" id="GO:0008137">
    <property type="term" value="F:NADH dehydrogenase (ubiquinone) activity"/>
    <property type="evidence" value="ECO:0007669"/>
    <property type="project" value="InterPro"/>
</dbReference>
<dbReference type="PANTHER" id="PTHR10884">
    <property type="entry name" value="NADH DEHYDROGENASE UBIQUINONE IRON-SULFUR PROTEIN 3"/>
    <property type="match status" value="1"/>
</dbReference>
<dbReference type="EMBL" id="UINC01211430">
    <property type="protein sequence ID" value="SVE35322.1"/>
    <property type="molecule type" value="Genomic_DNA"/>
</dbReference>
<comment type="similarity">
    <text evidence="1">Belongs to the complex I 30 kDa subunit family.</text>
</comment>
<feature type="domain" description="NADH:ubiquinone oxidoreductase 30kDa subunit" evidence="2">
    <location>
        <begin position="42"/>
        <end position="109"/>
    </location>
</feature>
<evidence type="ECO:0000259" key="2">
    <source>
        <dbReference type="Pfam" id="PF00329"/>
    </source>
</evidence>
<dbReference type="Pfam" id="PF00329">
    <property type="entry name" value="Complex1_30kDa"/>
    <property type="match status" value="1"/>
</dbReference>
<gene>
    <name evidence="3" type="ORF">METZ01_LOCUS488176</name>
</gene>
<reference evidence="3" key="1">
    <citation type="submission" date="2018-05" db="EMBL/GenBank/DDBJ databases">
        <authorList>
            <person name="Lanie J.A."/>
            <person name="Ng W.-L."/>
            <person name="Kazmierczak K.M."/>
            <person name="Andrzejewski T.M."/>
            <person name="Davidsen T.M."/>
            <person name="Wayne K.J."/>
            <person name="Tettelin H."/>
            <person name="Glass J.I."/>
            <person name="Rusch D."/>
            <person name="Podicherti R."/>
            <person name="Tsui H.-C.T."/>
            <person name="Winkler M.E."/>
        </authorList>
    </citation>
    <scope>NUCLEOTIDE SEQUENCE</scope>
</reference>
<dbReference type="AlphaFoldDB" id="A0A383CSZ2"/>
<dbReference type="SUPFAM" id="SSF143243">
    <property type="entry name" value="Nqo5-like"/>
    <property type="match status" value="1"/>
</dbReference>
<evidence type="ECO:0000313" key="3">
    <source>
        <dbReference type="EMBL" id="SVE35322.1"/>
    </source>
</evidence>
<dbReference type="PANTHER" id="PTHR10884:SF14">
    <property type="entry name" value="NADH DEHYDROGENASE [UBIQUINONE] IRON-SULFUR PROTEIN 3, MITOCHONDRIAL"/>
    <property type="match status" value="1"/>
</dbReference>
<dbReference type="InterPro" id="IPR001268">
    <property type="entry name" value="NADH_UbQ_OxRdtase_30kDa_su"/>
</dbReference>
<evidence type="ECO:0000256" key="1">
    <source>
        <dbReference type="ARBA" id="ARBA00007569"/>
    </source>
</evidence>
<dbReference type="Gene3D" id="3.30.460.80">
    <property type="entry name" value="NADH:ubiquinone oxidoreductase, 30kDa subunit"/>
    <property type="match status" value="1"/>
</dbReference>